<dbReference type="PANTHER" id="PTHR34220">
    <property type="entry name" value="SENSOR HISTIDINE KINASE YPDA"/>
    <property type="match status" value="1"/>
</dbReference>
<sequence>MAVKTLTKSRSSLFKSHRDVWVHGLFWLGYYLFEWLNTGAYRDDFENSFFSISFHLPLIIVAGYWHLLVTVRHFLFSGRLLAFWSSLLGGLVVFGILRRAINYLWLYPDYYHMVLLKPFWYWPKILADTMQLHLVVALFVMVNLIRHAQRQQRLSETYRREKLAAEYRLLQSQVQPHFLFNTLNNLVSVSLHQPGKMTNLLVRLSELFSYQLYESNRATVPVAKEIAYLSDYISLEQIRYSDRLEVITNFGELGDLKDLMIPPMLLLPLVENAFKHGAAQTEGRCWIQLHLSRMANRLVFTVENSMSDGSVSPASTGLGLSNLRKRLDILFPEAHELRTLSEDGQFLAILKFNVS</sequence>
<feature type="domain" description="Signal transduction histidine kinase internal region" evidence="2">
    <location>
        <begin position="165"/>
        <end position="244"/>
    </location>
</feature>
<feature type="transmembrane region" description="Helical" evidence="1">
    <location>
        <begin position="121"/>
        <end position="145"/>
    </location>
</feature>
<proteinExistence type="predicted"/>
<dbReference type="PANTHER" id="PTHR34220:SF7">
    <property type="entry name" value="SENSOR HISTIDINE KINASE YPDA"/>
    <property type="match status" value="1"/>
</dbReference>
<feature type="transmembrane region" description="Helical" evidence="1">
    <location>
        <begin position="48"/>
        <end position="68"/>
    </location>
</feature>
<dbReference type="SUPFAM" id="SSF55874">
    <property type="entry name" value="ATPase domain of HSP90 chaperone/DNA topoisomerase II/histidine kinase"/>
    <property type="match status" value="1"/>
</dbReference>
<dbReference type="InterPro" id="IPR036890">
    <property type="entry name" value="HATPase_C_sf"/>
</dbReference>
<dbReference type="Gene3D" id="3.30.565.10">
    <property type="entry name" value="Histidine kinase-like ATPase, C-terminal domain"/>
    <property type="match status" value="1"/>
</dbReference>
<evidence type="ECO:0000256" key="1">
    <source>
        <dbReference type="SAM" id="Phobius"/>
    </source>
</evidence>
<dbReference type="GO" id="GO:0016020">
    <property type="term" value="C:membrane"/>
    <property type="evidence" value="ECO:0007669"/>
    <property type="project" value="InterPro"/>
</dbReference>
<dbReference type="RefSeq" id="WP_189563650.1">
    <property type="nucleotide sequence ID" value="NZ_BMXF01000001.1"/>
</dbReference>
<organism evidence="3 4">
    <name type="scientific">Persicitalea jodogahamensis</name>
    <dbReference type="NCBI Taxonomy" id="402147"/>
    <lineage>
        <taxon>Bacteria</taxon>
        <taxon>Pseudomonadati</taxon>
        <taxon>Bacteroidota</taxon>
        <taxon>Cytophagia</taxon>
        <taxon>Cytophagales</taxon>
        <taxon>Spirosomataceae</taxon>
        <taxon>Persicitalea</taxon>
    </lineage>
</organism>
<feature type="transmembrane region" description="Helical" evidence="1">
    <location>
        <begin position="20"/>
        <end position="36"/>
    </location>
</feature>
<comment type="caution">
    <text evidence="3">The sequence shown here is derived from an EMBL/GenBank/DDBJ whole genome shotgun (WGS) entry which is preliminary data.</text>
</comment>
<dbReference type="InterPro" id="IPR050640">
    <property type="entry name" value="Bact_2-comp_sensor_kinase"/>
</dbReference>
<keyword evidence="3" id="KW-0808">Transferase</keyword>
<dbReference type="AlphaFoldDB" id="A0A8J3D150"/>
<dbReference type="Proteomes" id="UP000598271">
    <property type="component" value="Unassembled WGS sequence"/>
</dbReference>
<keyword evidence="4" id="KW-1185">Reference proteome</keyword>
<feature type="transmembrane region" description="Helical" evidence="1">
    <location>
        <begin position="80"/>
        <end position="101"/>
    </location>
</feature>
<evidence type="ECO:0000313" key="4">
    <source>
        <dbReference type="Proteomes" id="UP000598271"/>
    </source>
</evidence>
<keyword evidence="1" id="KW-1133">Transmembrane helix</keyword>
<gene>
    <name evidence="3" type="ORF">GCM10007390_14490</name>
</gene>
<keyword evidence="3" id="KW-0418">Kinase</keyword>
<evidence type="ECO:0000313" key="3">
    <source>
        <dbReference type="EMBL" id="GHB61685.1"/>
    </source>
</evidence>
<dbReference type="Pfam" id="PF06580">
    <property type="entry name" value="His_kinase"/>
    <property type="match status" value="1"/>
</dbReference>
<dbReference type="EMBL" id="BMXF01000001">
    <property type="protein sequence ID" value="GHB61685.1"/>
    <property type="molecule type" value="Genomic_DNA"/>
</dbReference>
<dbReference type="GO" id="GO:0000155">
    <property type="term" value="F:phosphorelay sensor kinase activity"/>
    <property type="evidence" value="ECO:0007669"/>
    <property type="project" value="InterPro"/>
</dbReference>
<accession>A0A8J3D150</accession>
<dbReference type="InterPro" id="IPR010559">
    <property type="entry name" value="Sig_transdc_His_kin_internal"/>
</dbReference>
<protein>
    <submittedName>
        <fullName evidence="3">Histidine kinase</fullName>
    </submittedName>
</protein>
<evidence type="ECO:0000259" key="2">
    <source>
        <dbReference type="Pfam" id="PF06580"/>
    </source>
</evidence>
<name>A0A8J3D150_9BACT</name>
<keyword evidence="1" id="KW-0812">Transmembrane</keyword>
<reference evidence="3 4" key="1">
    <citation type="journal article" date="2014" name="Int. J. Syst. Evol. Microbiol.">
        <title>Complete genome sequence of Corynebacterium casei LMG S-19264T (=DSM 44701T), isolated from a smear-ripened cheese.</title>
        <authorList>
            <consortium name="US DOE Joint Genome Institute (JGI-PGF)"/>
            <person name="Walter F."/>
            <person name="Albersmeier A."/>
            <person name="Kalinowski J."/>
            <person name="Ruckert C."/>
        </authorList>
    </citation>
    <scope>NUCLEOTIDE SEQUENCE [LARGE SCALE GENOMIC DNA]</scope>
    <source>
        <strain evidence="3 4">KCTC 12866</strain>
    </source>
</reference>
<keyword evidence="1" id="KW-0472">Membrane</keyword>